<comment type="caution">
    <text evidence="1">The sequence shown here is derived from an EMBL/GenBank/DDBJ whole genome shotgun (WGS) entry which is preliminary data.</text>
</comment>
<dbReference type="Proteomes" id="UP000078046">
    <property type="component" value="Unassembled WGS sequence"/>
</dbReference>
<reference evidence="1 2" key="1">
    <citation type="submission" date="2016-04" db="EMBL/GenBank/DDBJ databases">
        <title>The genome of Intoshia linei affirms orthonectids as highly simplified spiralians.</title>
        <authorList>
            <person name="Mikhailov K.V."/>
            <person name="Slusarev G.S."/>
            <person name="Nikitin M.A."/>
            <person name="Logacheva M.D."/>
            <person name="Penin A."/>
            <person name="Aleoshin V."/>
            <person name="Panchin Y.V."/>
        </authorList>
    </citation>
    <scope>NUCLEOTIDE SEQUENCE [LARGE SCALE GENOMIC DNA]</scope>
    <source>
        <strain evidence="1">Intl2013</strain>
        <tissue evidence="1">Whole animal</tissue>
    </source>
</reference>
<accession>A0A177AYJ8</accession>
<evidence type="ECO:0000313" key="1">
    <source>
        <dbReference type="EMBL" id="OAF67075.1"/>
    </source>
</evidence>
<gene>
    <name evidence="1" type="ORF">A3Q56_05196</name>
</gene>
<protein>
    <submittedName>
        <fullName evidence="1">Uncharacterized protein</fullName>
    </submittedName>
</protein>
<name>A0A177AYJ8_9BILA</name>
<keyword evidence="2" id="KW-1185">Reference proteome</keyword>
<sequence>MKSEKTIENENLNKEKTNIITEMTQLMKENNSMKNQSNQLLSTLNVNCTDKKVNLIKIKLMRSRPFTFLNIPRRSLPIYTSWIRLIPVGEHTPENYMESTISSLKQQIFSLEERANILQNELFGTE</sequence>
<dbReference type="AlphaFoldDB" id="A0A177AYJ8"/>
<organism evidence="1 2">
    <name type="scientific">Intoshia linei</name>
    <dbReference type="NCBI Taxonomy" id="1819745"/>
    <lineage>
        <taxon>Eukaryota</taxon>
        <taxon>Metazoa</taxon>
        <taxon>Spiralia</taxon>
        <taxon>Lophotrochozoa</taxon>
        <taxon>Mesozoa</taxon>
        <taxon>Orthonectida</taxon>
        <taxon>Rhopaluridae</taxon>
        <taxon>Intoshia</taxon>
    </lineage>
</organism>
<proteinExistence type="predicted"/>
<dbReference type="EMBL" id="LWCA01000751">
    <property type="protein sequence ID" value="OAF67075.1"/>
    <property type="molecule type" value="Genomic_DNA"/>
</dbReference>
<evidence type="ECO:0000313" key="2">
    <source>
        <dbReference type="Proteomes" id="UP000078046"/>
    </source>
</evidence>